<dbReference type="EMBL" id="JADEXG010000065">
    <property type="protein sequence ID" value="MBE9079701.1"/>
    <property type="molecule type" value="Genomic_DNA"/>
</dbReference>
<feature type="domain" description="FAD-binding PCMH-type" evidence="3">
    <location>
        <begin position="37"/>
        <end position="216"/>
    </location>
</feature>
<protein>
    <submittedName>
        <fullName evidence="4">FAD-binding oxidoreductase</fullName>
    </submittedName>
</protein>
<keyword evidence="2" id="KW-0274">FAD</keyword>
<evidence type="ECO:0000256" key="1">
    <source>
        <dbReference type="ARBA" id="ARBA00022630"/>
    </source>
</evidence>
<evidence type="ECO:0000259" key="3">
    <source>
        <dbReference type="PROSITE" id="PS51387"/>
    </source>
</evidence>
<accession>A0A8J7DN29</accession>
<evidence type="ECO:0000256" key="2">
    <source>
        <dbReference type="ARBA" id="ARBA00022827"/>
    </source>
</evidence>
<evidence type="ECO:0000313" key="5">
    <source>
        <dbReference type="Proteomes" id="UP000636505"/>
    </source>
</evidence>
<dbReference type="InterPro" id="IPR016164">
    <property type="entry name" value="FAD-linked_Oxase-like_C"/>
</dbReference>
<dbReference type="Gene3D" id="3.30.465.10">
    <property type="match status" value="1"/>
</dbReference>
<dbReference type="PANTHER" id="PTHR11748:SF103">
    <property type="entry name" value="GLYCOLATE OXIDASE SUBUNIT GLCE"/>
    <property type="match status" value="1"/>
</dbReference>
<dbReference type="InterPro" id="IPR006094">
    <property type="entry name" value="Oxid_FAD_bind_N"/>
</dbReference>
<dbReference type="RefSeq" id="WP_193910924.1">
    <property type="nucleotide sequence ID" value="NZ_JADEXG010000065.1"/>
</dbReference>
<dbReference type="SUPFAM" id="SSF55103">
    <property type="entry name" value="FAD-linked oxidases, C-terminal domain"/>
    <property type="match status" value="1"/>
</dbReference>
<dbReference type="GO" id="GO:0003824">
    <property type="term" value="F:catalytic activity"/>
    <property type="evidence" value="ECO:0007669"/>
    <property type="project" value="InterPro"/>
</dbReference>
<dbReference type="InterPro" id="IPR016166">
    <property type="entry name" value="FAD-bd_PCMH"/>
</dbReference>
<dbReference type="SUPFAM" id="SSF56176">
    <property type="entry name" value="FAD-binding/transporter-associated domain-like"/>
    <property type="match status" value="1"/>
</dbReference>
<dbReference type="PANTHER" id="PTHR11748">
    <property type="entry name" value="D-LACTATE DEHYDROGENASE"/>
    <property type="match status" value="1"/>
</dbReference>
<dbReference type="Proteomes" id="UP000636505">
    <property type="component" value="Unassembled WGS sequence"/>
</dbReference>
<evidence type="ECO:0000313" key="4">
    <source>
        <dbReference type="EMBL" id="MBE9079701.1"/>
    </source>
</evidence>
<dbReference type="AlphaFoldDB" id="A0A8J7DN29"/>
<sequence>MSEIADSLAVAVGSAPIALPDSKQDWPALAAAALSESAAVPQCRISPETCADLAKVVELAAEHRWRILPMGQGSKLSWGGLGSGAEMLLSTARLNRVIDHAVGDFTITVEAGMRLGELKNRLAAAGQFLAIDPLYPEQATIGGIVATADTGAYRQRYGGVRDRVIGLQFARHDGQIVKAGGRVVKNVAGYDLMKLLTGSYGTLGVMTELTLRLYPRPLQSKTVLLRGVPENIGKAVQQVRQSGLTPAALDLLLTLPAENESLTLAARLQGIAAGVAEQTQRLETVAKPLALTWEALDGADDESFWQQLTARSQDSQDTVLCKVAIHPTEMVSFLTRVQQALPKSNGLARFHAGSGLGLLRLPSRRASQVIPELRSRCTSAAGFLTILEAPRELKEKLDVWGYSGNALATMRALKDRFDPHRLLSPSRFVGGL</sequence>
<reference evidence="4" key="1">
    <citation type="submission" date="2020-10" db="EMBL/GenBank/DDBJ databases">
        <authorList>
            <person name="Castelo-Branco R."/>
            <person name="Eusebio N."/>
            <person name="Adriana R."/>
            <person name="Vieira A."/>
            <person name="Brugerolle De Fraissinette N."/>
            <person name="Rezende De Castro R."/>
            <person name="Schneider M.P."/>
            <person name="Vasconcelos V."/>
            <person name="Leao P.N."/>
        </authorList>
    </citation>
    <scope>NUCLEOTIDE SEQUENCE</scope>
    <source>
        <strain evidence="4">LEGE 07310</strain>
    </source>
</reference>
<gene>
    <name evidence="4" type="ORF">IQ241_20805</name>
</gene>
<dbReference type="Pfam" id="PF01565">
    <property type="entry name" value="FAD_binding_4"/>
    <property type="match status" value="1"/>
</dbReference>
<keyword evidence="5" id="KW-1185">Reference proteome</keyword>
<dbReference type="InterPro" id="IPR016169">
    <property type="entry name" value="FAD-bd_PCMH_sub2"/>
</dbReference>
<organism evidence="4 5">
    <name type="scientific">Vasconcelosia minhoensis LEGE 07310</name>
    <dbReference type="NCBI Taxonomy" id="915328"/>
    <lineage>
        <taxon>Bacteria</taxon>
        <taxon>Bacillati</taxon>
        <taxon>Cyanobacteriota</taxon>
        <taxon>Cyanophyceae</taxon>
        <taxon>Nodosilineales</taxon>
        <taxon>Cymatolegaceae</taxon>
        <taxon>Vasconcelosia</taxon>
        <taxon>Vasconcelosia minhoensis</taxon>
    </lineage>
</organism>
<dbReference type="InterPro" id="IPR036318">
    <property type="entry name" value="FAD-bd_PCMH-like_sf"/>
</dbReference>
<name>A0A8J7DN29_9CYAN</name>
<comment type="caution">
    <text evidence="4">The sequence shown here is derived from an EMBL/GenBank/DDBJ whole genome shotgun (WGS) entry which is preliminary data.</text>
</comment>
<dbReference type="GO" id="GO:0071949">
    <property type="term" value="F:FAD binding"/>
    <property type="evidence" value="ECO:0007669"/>
    <property type="project" value="InterPro"/>
</dbReference>
<proteinExistence type="predicted"/>
<keyword evidence="1" id="KW-0285">Flavoprotein</keyword>
<dbReference type="PROSITE" id="PS51387">
    <property type="entry name" value="FAD_PCMH"/>
    <property type="match status" value="1"/>
</dbReference>